<proteinExistence type="predicted"/>
<accession>A0A084A8Q5</accession>
<comment type="caution">
    <text evidence="1">The sequence shown here is derived from an EMBL/GenBank/DDBJ whole genome shotgun (WGS) entry which is preliminary data.</text>
</comment>
<reference evidence="1 2" key="1">
    <citation type="submission" date="2014-06" db="EMBL/GenBank/DDBJ databases">
        <title>Draft genome sequence of the putrescine producing strain Lactococcus lactis subsp cremoris GE214.</title>
        <authorList>
            <person name="Ladero V."/>
            <person name="Linares D.M."/>
            <person name="del Rio B."/>
            <person name="Mayo B."/>
            <person name="Martin M.C."/>
            <person name="Fernandez M."/>
            <person name="Alvarez M.A."/>
        </authorList>
    </citation>
    <scope>NUCLEOTIDE SEQUENCE [LARGE SCALE GENOMIC DNA]</scope>
    <source>
        <strain evidence="1 2">GE214</strain>
    </source>
</reference>
<name>A0A084A8Q5_LACLC</name>
<dbReference type="EMBL" id="AZSI01000137">
    <property type="protein sequence ID" value="KEY61684.1"/>
    <property type="molecule type" value="Genomic_DNA"/>
</dbReference>
<gene>
    <name evidence="1" type="ORF">U725_02185</name>
</gene>
<dbReference type="PATRIC" id="fig|1415168.3.peg.2250"/>
<evidence type="ECO:0000313" key="1">
    <source>
        <dbReference type="EMBL" id="KEY61684.1"/>
    </source>
</evidence>
<feature type="non-terminal residue" evidence="1">
    <location>
        <position position="1"/>
    </location>
</feature>
<organism evidence="1 2">
    <name type="scientific">Lactococcus cremoris subsp. cremoris GE214</name>
    <dbReference type="NCBI Taxonomy" id="1415168"/>
    <lineage>
        <taxon>Bacteria</taxon>
        <taxon>Bacillati</taxon>
        <taxon>Bacillota</taxon>
        <taxon>Bacilli</taxon>
        <taxon>Lactobacillales</taxon>
        <taxon>Streptococcaceae</taxon>
        <taxon>Lactococcus</taxon>
        <taxon>Lactococcus cremoris subsp. cremoris</taxon>
    </lineage>
</organism>
<dbReference type="Proteomes" id="UP000028401">
    <property type="component" value="Unassembled WGS sequence"/>
</dbReference>
<sequence>VANLKENKKMTVKEKFLNDIKSLIENKDISKEDKVLTVWIETPDMTARELIVNPFENLQAKHDYYDKAYDDNLNLKANPDIFISTYSTTGIIVDVVE</sequence>
<evidence type="ECO:0000313" key="2">
    <source>
        <dbReference type="Proteomes" id="UP000028401"/>
    </source>
</evidence>
<dbReference type="AlphaFoldDB" id="A0A084A8Q5"/>
<protein>
    <submittedName>
        <fullName evidence="1">Uncharacterized protein</fullName>
    </submittedName>
</protein>